<organism evidence="1 2">
    <name type="scientific">Maribacter arenosus</name>
    <dbReference type="NCBI Taxonomy" id="1854708"/>
    <lineage>
        <taxon>Bacteria</taxon>
        <taxon>Pseudomonadati</taxon>
        <taxon>Bacteroidota</taxon>
        <taxon>Flavobacteriia</taxon>
        <taxon>Flavobacteriales</taxon>
        <taxon>Flavobacteriaceae</taxon>
        <taxon>Maribacter</taxon>
    </lineage>
</organism>
<keyword evidence="2" id="KW-1185">Reference proteome</keyword>
<accession>A0ABR7VEX2</accession>
<evidence type="ECO:0000313" key="1">
    <source>
        <dbReference type="EMBL" id="MBD0852174.1"/>
    </source>
</evidence>
<evidence type="ECO:0000313" key="2">
    <source>
        <dbReference type="Proteomes" id="UP000598350"/>
    </source>
</evidence>
<gene>
    <name evidence="1" type="ORF">HPE63_15940</name>
</gene>
<proteinExistence type="predicted"/>
<name>A0ABR7VEX2_9FLAO</name>
<dbReference type="Proteomes" id="UP000598350">
    <property type="component" value="Unassembled WGS sequence"/>
</dbReference>
<protein>
    <submittedName>
        <fullName evidence="1">Uncharacterized protein</fullName>
    </submittedName>
</protein>
<comment type="caution">
    <text evidence="1">The sequence shown here is derived from an EMBL/GenBank/DDBJ whole genome shotgun (WGS) entry which is preliminary data.</text>
</comment>
<dbReference type="EMBL" id="JABTCG010000006">
    <property type="protein sequence ID" value="MBD0852174.1"/>
    <property type="molecule type" value="Genomic_DNA"/>
</dbReference>
<dbReference type="RefSeq" id="WP_188315301.1">
    <property type="nucleotide sequence ID" value="NZ_JABTCG010000006.1"/>
</dbReference>
<reference evidence="1 2" key="1">
    <citation type="submission" date="2020-05" db="EMBL/GenBank/DDBJ databases">
        <title>The draft genome sequence of Maribacter arenosus CAU 1321.</title>
        <authorList>
            <person name="Mu L."/>
        </authorList>
    </citation>
    <scope>NUCLEOTIDE SEQUENCE [LARGE SCALE GENOMIC DNA]</scope>
    <source>
        <strain evidence="1 2">CAU 1321</strain>
    </source>
</reference>
<sequence length="69" mass="7948">MRTKLLDGLADVGANMPSLDIEYDSILAKETHQIIVNEKWPSLEQARKEMLLPYFSPDEDWWGNAIIDD</sequence>